<dbReference type="STRING" id="254.SAMN05421682_102367"/>
<evidence type="ECO:0000256" key="7">
    <source>
        <dbReference type="ARBA" id="ARBA00022769"/>
    </source>
</evidence>
<evidence type="ECO:0000256" key="11">
    <source>
        <dbReference type="ARBA" id="ARBA00022881"/>
    </source>
</evidence>
<evidence type="ECO:0000256" key="15">
    <source>
        <dbReference type="ARBA" id="ARBA00039316"/>
    </source>
</evidence>
<dbReference type="GO" id="GO:0016887">
    <property type="term" value="F:ATP hydrolysis activity"/>
    <property type="evidence" value="ECO:0007669"/>
    <property type="project" value="InterPro"/>
</dbReference>
<accession>A0A381F9I0</accession>
<keyword evidence="11" id="KW-0267">Excision nuclease</keyword>
<keyword evidence="13" id="KW-0234">DNA repair</keyword>
<evidence type="ECO:0000256" key="12">
    <source>
        <dbReference type="ARBA" id="ARBA00023125"/>
    </source>
</evidence>
<dbReference type="PANTHER" id="PTHR43152:SF3">
    <property type="entry name" value="UVRABC SYSTEM PROTEIN A"/>
    <property type="match status" value="1"/>
</dbReference>
<keyword evidence="6" id="KW-0227">DNA damage</keyword>
<dbReference type="Gene3D" id="1.20.1580.10">
    <property type="entry name" value="ABC transporter ATPase like domain"/>
    <property type="match status" value="1"/>
</dbReference>
<gene>
    <name evidence="17" type="primary">uvrA_3</name>
    <name evidence="17" type="ORF">NCTC13532_00223</name>
</gene>
<dbReference type="InterPro" id="IPR017871">
    <property type="entry name" value="ABC_transporter-like_CS"/>
</dbReference>
<evidence type="ECO:0000313" key="18">
    <source>
        <dbReference type="Proteomes" id="UP000254282"/>
    </source>
</evidence>
<proteinExistence type="inferred from homology"/>
<evidence type="ECO:0000256" key="16">
    <source>
        <dbReference type="ARBA" id="ARBA00042156"/>
    </source>
</evidence>
<keyword evidence="9" id="KW-0862">Zinc</keyword>
<keyword evidence="10" id="KW-0067">ATP-binding</keyword>
<organism evidence="17 18">
    <name type="scientific">Chryseobacterium indoltheticum</name>
    <dbReference type="NCBI Taxonomy" id="254"/>
    <lineage>
        <taxon>Bacteria</taxon>
        <taxon>Pseudomonadati</taxon>
        <taxon>Bacteroidota</taxon>
        <taxon>Flavobacteriia</taxon>
        <taxon>Flavobacteriales</taxon>
        <taxon>Weeksellaceae</taxon>
        <taxon>Chryseobacterium group</taxon>
        <taxon>Chryseobacterium</taxon>
    </lineage>
</organism>
<dbReference type="Gene3D" id="3.40.50.300">
    <property type="entry name" value="P-loop containing nucleotide triphosphate hydrolases"/>
    <property type="match status" value="1"/>
</dbReference>
<sequence>MVVVTGISGSGKSSLINGTLYPILNKHFYRAVQEPLPYKKVEGLDNIDKIVDVDQTPIGRTPRSNPATYTGMFTDIRNLFSELPESKIRGYKPGRFSFNVKGGRCETCQGGGLKVIEMNFLPDVYVHCETCNGKRFNRETLEVRYKGKSISDVLDMTIDEAVDFFQPIPKIFARVKTLQDVGLGYITMGQQSTTLSGGEAQRIKLATELAKRQTGNTLYILDEPTTGLHFEDVKILMDAINKLVELGNSFIIIEHNMDVIKLADHIIDVGPEGGKYGGEIIAKGTPEEIIKSKKSLTGKYLKKEM</sequence>
<evidence type="ECO:0000256" key="4">
    <source>
        <dbReference type="ARBA" id="ARBA00022737"/>
    </source>
</evidence>
<evidence type="ECO:0000313" key="17">
    <source>
        <dbReference type="EMBL" id="SUX43205.1"/>
    </source>
</evidence>
<dbReference type="GO" id="GO:0005737">
    <property type="term" value="C:cytoplasm"/>
    <property type="evidence" value="ECO:0007669"/>
    <property type="project" value="UniProtKB-SubCell"/>
</dbReference>
<dbReference type="CDD" id="cd03271">
    <property type="entry name" value="ABC_UvrA_II"/>
    <property type="match status" value="1"/>
</dbReference>
<reference evidence="17 18" key="1">
    <citation type="submission" date="2018-06" db="EMBL/GenBank/DDBJ databases">
        <authorList>
            <consortium name="Pathogen Informatics"/>
            <person name="Doyle S."/>
        </authorList>
    </citation>
    <scope>NUCLEOTIDE SEQUENCE [LARGE SCALE GENOMIC DNA]</scope>
    <source>
        <strain evidence="17 18">NCTC13532</strain>
    </source>
</reference>
<dbReference type="Proteomes" id="UP000254282">
    <property type="component" value="Unassembled WGS sequence"/>
</dbReference>
<dbReference type="FunFam" id="1.20.1580.10:FF:000002">
    <property type="entry name" value="UvrABC system protein A"/>
    <property type="match status" value="1"/>
</dbReference>
<comment type="similarity">
    <text evidence="14">Belongs to the ABC transporter superfamily. UvrA family.</text>
</comment>
<dbReference type="EMBL" id="UFVR01000004">
    <property type="protein sequence ID" value="SUX43205.1"/>
    <property type="molecule type" value="Genomic_DNA"/>
</dbReference>
<evidence type="ECO:0000256" key="1">
    <source>
        <dbReference type="ARBA" id="ARBA00004496"/>
    </source>
</evidence>
<evidence type="ECO:0000256" key="9">
    <source>
        <dbReference type="ARBA" id="ARBA00022833"/>
    </source>
</evidence>
<keyword evidence="7" id="KW-0228">DNA excision</keyword>
<name>A0A381F9I0_9FLAO</name>
<protein>
    <recommendedName>
        <fullName evidence="15">UvrABC system protein A</fullName>
    </recommendedName>
    <alternativeName>
        <fullName evidence="16">Excinuclease ABC subunit A</fullName>
    </alternativeName>
</protein>
<evidence type="ECO:0000256" key="14">
    <source>
        <dbReference type="ARBA" id="ARBA00038000"/>
    </source>
</evidence>
<keyword evidence="2" id="KW-0963">Cytoplasm</keyword>
<dbReference type="InterPro" id="IPR027417">
    <property type="entry name" value="P-loop_NTPase"/>
</dbReference>
<evidence type="ECO:0000256" key="3">
    <source>
        <dbReference type="ARBA" id="ARBA00022723"/>
    </source>
</evidence>
<evidence type="ECO:0000256" key="13">
    <source>
        <dbReference type="ARBA" id="ARBA00023204"/>
    </source>
</evidence>
<keyword evidence="8" id="KW-0863">Zinc-finger</keyword>
<dbReference type="PANTHER" id="PTHR43152">
    <property type="entry name" value="UVRABC SYSTEM PROTEIN A"/>
    <property type="match status" value="1"/>
</dbReference>
<dbReference type="GO" id="GO:0008270">
    <property type="term" value="F:zinc ion binding"/>
    <property type="evidence" value="ECO:0007669"/>
    <property type="project" value="UniProtKB-KW"/>
</dbReference>
<dbReference type="SUPFAM" id="SSF52540">
    <property type="entry name" value="P-loop containing nucleoside triphosphate hydrolases"/>
    <property type="match status" value="1"/>
</dbReference>
<dbReference type="AlphaFoldDB" id="A0A381F9I0"/>
<keyword evidence="5" id="KW-0547">Nucleotide-binding</keyword>
<comment type="subcellular location">
    <subcellularLocation>
        <location evidence="1">Cytoplasm</location>
    </subcellularLocation>
</comment>
<keyword evidence="12" id="KW-0238">DNA-binding</keyword>
<dbReference type="GO" id="GO:0004518">
    <property type="term" value="F:nuclease activity"/>
    <property type="evidence" value="ECO:0007669"/>
    <property type="project" value="UniProtKB-KW"/>
</dbReference>
<dbReference type="GO" id="GO:0005524">
    <property type="term" value="F:ATP binding"/>
    <property type="evidence" value="ECO:0007669"/>
    <property type="project" value="UniProtKB-KW"/>
</dbReference>
<evidence type="ECO:0000256" key="5">
    <source>
        <dbReference type="ARBA" id="ARBA00022741"/>
    </source>
</evidence>
<evidence type="ECO:0000256" key="10">
    <source>
        <dbReference type="ARBA" id="ARBA00022840"/>
    </source>
</evidence>
<keyword evidence="4" id="KW-0677">Repeat</keyword>
<evidence type="ECO:0000256" key="6">
    <source>
        <dbReference type="ARBA" id="ARBA00022763"/>
    </source>
</evidence>
<dbReference type="GO" id="GO:0003677">
    <property type="term" value="F:DNA binding"/>
    <property type="evidence" value="ECO:0007669"/>
    <property type="project" value="UniProtKB-KW"/>
</dbReference>
<dbReference type="GO" id="GO:0006281">
    <property type="term" value="P:DNA repair"/>
    <property type="evidence" value="ECO:0007669"/>
    <property type="project" value="UniProtKB-KW"/>
</dbReference>
<keyword evidence="3" id="KW-0479">Metal-binding</keyword>
<evidence type="ECO:0000256" key="2">
    <source>
        <dbReference type="ARBA" id="ARBA00022490"/>
    </source>
</evidence>
<evidence type="ECO:0000256" key="8">
    <source>
        <dbReference type="ARBA" id="ARBA00022771"/>
    </source>
</evidence>
<dbReference type="PROSITE" id="PS00211">
    <property type="entry name" value="ABC_TRANSPORTER_1"/>
    <property type="match status" value="1"/>
</dbReference>